<dbReference type="STRING" id="870435.A0A0C3PF53"/>
<gene>
    <name evidence="2" type="ORF">M404DRAFT_24743</name>
</gene>
<keyword evidence="3" id="KW-1185">Reference proteome</keyword>
<evidence type="ECO:0000313" key="3">
    <source>
        <dbReference type="Proteomes" id="UP000054217"/>
    </source>
</evidence>
<reference evidence="2 3" key="1">
    <citation type="submission" date="2014-04" db="EMBL/GenBank/DDBJ databases">
        <authorList>
            <consortium name="DOE Joint Genome Institute"/>
            <person name="Kuo A."/>
            <person name="Kohler A."/>
            <person name="Costa M.D."/>
            <person name="Nagy L.G."/>
            <person name="Floudas D."/>
            <person name="Copeland A."/>
            <person name="Barry K.W."/>
            <person name="Cichocki N."/>
            <person name="Veneault-Fourrey C."/>
            <person name="LaButti K."/>
            <person name="Lindquist E.A."/>
            <person name="Lipzen A."/>
            <person name="Lundell T."/>
            <person name="Morin E."/>
            <person name="Murat C."/>
            <person name="Sun H."/>
            <person name="Tunlid A."/>
            <person name="Henrissat B."/>
            <person name="Grigoriev I.V."/>
            <person name="Hibbett D.S."/>
            <person name="Martin F."/>
            <person name="Nordberg H.P."/>
            <person name="Cantor M.N."/>
            <person name="Hua S.X."/>
        </authorList>
    </citation>
    <scope>NUCLEOTIDE SEQUENCE [LARGE SCALE GENOMIC DNA]</scope>
    <source>
        <strain evidence="2 3">Marx 270</strain>
    </source>
</reference>
<name>A0A0C3PF53_PISTI</name>
<reference evidence="3" key="2">
    <citation type="submission" date="2015-01" db="EMBL/GenBank/DDBJ databases">
        <title>Evolutionary Origins and Diversification of the Mycorrhizal Mutualists.</title>
        <authorList>
            <consortium name="DOE Joint Genome Institute"/>
            <consortium name="Mycorrhizal Genomics Consortium"/>
            <person name="Kohler A."/>
            <person name="Kuo A."/>
            <person name="Nagy L.G."/>
            <person name="Floudas D."/>
            <person name="Copeland A."/>
            <person name="Barry K.W."/>
            <person name="Cichocki N."/>
            <person name="Veneault-Fourrey C."/>
            <person name="LaButti K."/>
            <person name="Lindquist E.A."/>
            <person name="Lipzen A."/>
            <person name="Lundell T."/>
            <person name="Morin E."/>
            <person name="Murat C."/>
            <person name="Riley R."/>
            <person name="Ohm R."/>
            <person name="Sun H."/>
            <person name="Tunlid A."/>
            <person name="Henrissat B."/>
            <person name="Grigoriev I.V."/>
            <person name="Hibbett D.S."/>
            <person name="Martin F."/>
        </authorList>
    </citation>
    <scope>NUCLEOTIDE SEQUENCE [LARGE SCALE GENOMIC DNA]</scope>
    <source>
        <strain evidence="3">Marx 270</strain>
    </source>
</reference>
<evidence type="ECO:0000313" key="2">
    <source>
        <dbReference type="EMBL" id="KIO06539.1"/>
    </source>
</evidence>
<dbReference type="EMBL" id="KN831963">
    <property type="protein sequence ID" value="KIO06539.1"/>
    <property type="molecule type" value="Genomic_DNA"/>
</dbReference>
<dbReference type="AlphaFoldDB" id="A0A0C3PF53"/>
<organism evidence="2 3">
    <name type="scientific">Pisolithus tinctorius Marx 270</name>
    <dbReference type="NCBI Taxonomy" id="870435"/>
    <lineage>
        <taxon>Eukaryota</taxon>
        <taxon>Fungi</taxon>
        <taxon>Dikarya</taxon>
        <taxon>Basidiomycota</taxon>
        <taxon>Agaricomycotina</taxon>
        <taxon>Agaricomycetes</taxon>
        <taxon>Agaricomycetidae</taxon>
        <taxon>Boletales</taxon>
        <taxon>Sclerodermatineae</taxon>
        <taxon>Pisolithaceae</taxon>
        <taxon>Pisolithus</taxon>
    </lineage>
</organism>
<evidence type="ECO:0000256" key="1">
    <source>
        <dbReference type="SAM" id="MobiDB-lite"/>
    </source>
</evidence>
<accession>A0A0C3PF53</accession>
<dbReference type="HOGENOM" id="CLU_2923625_0_0_1"/>
<sequence length="61" mass="6783">MSSSPDLEDQEWEDVPLESTDLTMVASLIAEEQAAQILHEGTQAPEDHNPFPYTQALQATR</sequence>
<dbReference type="Proteomes" id="UP000054217">
    <property type="component" value="Unassembled WGS sequence"/>
</dbReference>
<feature type="region of interest" description="Disordered" evidence="1">
    <location>
        <begin position="36"/>
        <end position="61"/>
    </location>
</feature>
<proteinExistence type="predicted"/>
<protein>
    <submittedName>
        <fullName evidence="2">Uncharacterized protein</fullName>
    </submittedName>
</protein>
<dbReference type="InParanoid" id="A0A0C3PF53"/>
<dbReference type="OrthoDB" id="3262083at2759"/>